<evidence type="ECO:0000313" key="4">
    <source>
        <dbReference type="Proteomes" id="UP001275084"/>
    </source>
</evidence>
<dbReference type="PANTHER" id="PTHR24148:SF64">
    <property type="entry name" value="HETEROKARYON INCOMPATIBILITY DOMAIN-CONTAINING PROTEIN"/>
    <property type="match status" value="1"/>
</dbReference>
<proteinExistence type="predicted"/>
<evidence type="ECO:0000313" key="3">
    <source>
        <dbReference type="EMBL" id="KAK3357967.1"/>
    </source>
</evidence>
<keyword evidence="1" id="KW-0472">Membrane</keyword>
<dbReference type="Pfam" id="PF06985">
    <property type="entry name" value="HET"/>
    <property type="match status" value="1"/>
</dbReference>
<dbReference type="InterPro" id="IPR052895">
    <property type="entry name" value="HetReg/Transcr_Mod"/>
</dbReference>
<reference evidence="3" key="2">
    <citation type="submission" date="2023-06" db="EMBL/GenBank/DDBJ databases">
        <authorList>
            <consortium name="Lawrence Berkeley National Laboratory"/>
            <person name="Haridas S."/>
            <person name="Hensen N."/>
            <person name="Bonometti L."/>
            <person name="Westerberg I."/>
            <person name="Brannstrom I.O."/>
            <person name="Guillou S."/>
            <person name="Cros-Aarteil S."/>
            <person name="Calhoun S."/>
            <person name="Kuo A."/>
            <person name="Mondo S."/>
            <person name="Pangilinan J."/>
            <person name="Riley R."/>
            <person name="Labutti K."/>
            <person name="Andreopoulos B."/>
            <person name="Lipzen A."/>
            <person name="Chen C."/>
            <person name="Yanf M."/>
            <person name="Daum C."/>
            <person name="Ng V."/>
            <person name="Clum A."/>
            <person name="Steindorff A."/>
            <person name="Ohm R."/>
            <person name="Martin F."/>
            <person name="Silar P."/>
            <person name="Natvig D."/>
            <person name="Lalanne C."/>
            <person name="Gautier V."/>
            <person name="Ament-Velasquez S.L."/>
            <person name="Kruys A."/>
            <person name="Hutchinson M.I."/>
            <person name="Powell A.J."/>
            <person name="Barry K."/>
            <person name="Miller A.N."/>
            <person name="Grigoriev I.V."/>
            <person name="Debuchy R."/>
            <person name="Gladieux P."/>
            <person name="Thoren M.H."/>
            <person name="Johannesson H."/>
        </authorList>
    </citation>
    <scope>NUCLEOTIDE SEQUENCE</scope>
    <source>
        <strain evidence="3">CBS 955.72</strain>
    </source>
</reference>
<reference evidence="3" key="1">
    <citation type="journal article" date="2023" name="Mol. Phylogenet. Evol.">
        <title>Genome-scale phylogeny and comparative genomics of the fungal order Sordariales.</title>
        <authorList>
            <person name="Hensen N."/>
            <person name="Bonometti L."/>
            <person name="Westerberg I."/>
            <person name="Brannstrom I.O."/>
            <person name="Guillou S."/>
            <person name="Cros-Aarteil S."/>
            <person name="Calhoun S."/>
            <person name="Haridas S."/>
            <person name="Kuo A."/>
            <person name="Mondo S."/>
            <person name="Pangilinan J."/>
            <person name="Riley R."/>
            <person name="LaButti K."/>
            <person name="Andreopoulos B."/>
            <person name="Lipzen A."/>
            <person name="Chen C."/>
            <person name="Yan M."/>
            <person name="Daum C."/>
            <person name="Ng V."/>
            <person name="Clum A."/>
            <person name="Steindorff A."/>
            <person name="Ohm R.A."/>
            <person name="Martin F."/>
            <person name="Silar P."/>
            <person name="Natvig D.O."/>
            <person name="Lalanne C."/>
            <person name="Gautier V."/>
            <person name="Ament-Velasquez S.L."/>
            <person name="Kruys A."/>
            <person name="Hutchinson M.I."/>
            <person name="Powell A.J."/>
            <person name="Barry K."/>
            <person name="Miller A.N."/>
            <person name="Grigoriev I.V."/>
            <person name="Debuchy R."/>
            <person name="Gladieux P."/>
            <person name="Hiltunen Thoren M."/>
            <person name="Johannesson H."/>
        </authorList>
    </citation>
    <scope>NUCLEOTIDE SEQUENCE</scope>
    <source>
        <strain evidence="3">CBS 955.72</strain>
    </source>
</reference>
<dbReference type="AlphaFoldDB" id="A0AAJ0HN69"/>
<name>A0AAJ0HN69_9PEZI</name>
<sequence>MEQPTVASSIIYSAHPLLISQPDIRLVVIHPSTDLDAPISCSLRVVDLDKDPRYEALSYCWGDAKITADILVENTVLPVTTNLVAALRQLRRADGEREMWIDAICINQDDSDEKVNQIPLMRAIYSDSIRVVVWLGPQDTTSRDAFHFLGKAAEKYNEGRQGGFLRLQQENDSILSSGLGRTGAHFILDKPMLPTSLGDVLKPPETFHRAVTTLLRRPWFRRVWIIQEVAFARSAVVLSGRDAMDWDAFINAVRFIDMAKAPRRQYHDTLSVAPHFYITVLSETRDAIASGGKRFTIRDALRRFAPFESTLPRDKVFALQGLLKQPEAIEIDYNSVATPDDEVFRRTAARAVEETGDLSLLLDRHTHDHDQNHSGRPPAGLPSWLPDWFVPGSLLLGDGRAAVSAEDRFCASRGESAQASFLGDGRLLVSGYVIDRVARVGRRRPSYAELGREYWLNGSLLPKKDPYGIVADSCEVLRDWMVLSCPDELGLGSVYATGETMREAFWQTLLRPDVATITDESAQRDFEAALRVREWMFMWMDWFVRRVDRGLHWAFIWALLSLYMWIMGFAVLVNLVSGRLGWAPEYTTPVDPDQSDKVMARTTRGLLAFVPAAARVDDRVVLVQGVTRPCILRPSGKDWRFIGPAYVHGIMYGGAFEVKKCVAISLV</sequence>
<protein>
    <submittedName>
        <fullName evidence="3">Heterokaryon incompatibility protein-domain-containing protein</fullName>
    </submittedName>
</protein>
<keyword evidence="4" id="KW-1185">Reference proteome</keyword>
<dbReference type="Proteomes" id="UP001275084">
    <property type="component" value="Unassembled WGS sequence"/>
</dbReference>
<comment type="caution">
    <text evidence="3">The sequence shown here is derived from an EMBL/GenBank/DDBJ whole genome shotgun (WGS) entry which is preliminary data.</text>
</comment>
<feature type="domain" description="Heterokaryon incompatibility" evidence="2">
    <location>
        <begin position="54"/>
        <end position="228"/>
    </location>
</feature>
<dbReference type="InterPro" id="IPR010730">
    <property type="entry name" value="HET"/>
</dbReference>
<dbReference type="EMBL" id="JAUIQD010000003">
    <property type="protein sequence ID" value="KAK3357967.1"/>
    <property type="molecule type" value="Genomic_DNA"/>
</dbReference>
<feature type="transmembrane region" description="Helical" evidence="1">
    <location>
        <begin position="553"/>
        <end position="576"/>
    </location>
</feature>
<keyword evidence="1" id="KW-1133">Transmembrane helix</keyword>
<evidence type="ECO:0000256" key="1">
    <source>
        <dbReference type="SAM" id="Phobius"/>
    </source>
</evidence>
<keyword evidence="1" id="KW-0812">Transmembrane</keyword>
<gene>
    <name evidence="3" type="ORF">B0T25DRAFT_540659</name>
</gene>
<dbReference type="PANTHER" id="PTHR24148">
    <property type="entry name" value="ANKYRIN REPEAT DOMAIN-CONTAINING PROTEIN 39 HOMOLOG-RELATED"/>
    <property type="match status" value="1"/>
</dbReference>
<evidence type="ECO:0000259" key="2">
    <source>
        <dbReference type="Pfam" id="PF06985"/>
    </source>
</evidence>
<accession>A0AAJ0HN69</accession>
<organism evidence="3 4">
    <name type="scientific">Lasiosphaeria hispida</name>
    <dbReference type="NCBI Taxonomy" id="260671"/>
    <lineage>
        <taxon>Eukaryota</taxon>
        <taxon>Fungi</taxon>
        <taxon>Dikarya</taxon>
        <taxon>Ascomycota</taxon>
        <taxon>Pezizomycotina</taxon>
        <taxon>Sordariomycetes</taxon>
        <taxon>Sordariomycetidae</taxon>
        <taxon>Sordariales</taxon>
        <taxon>Lasiosphaeriaceae</taxon>
        <taxon>Lasiosphaeria</taxon>
    </lineage>
</organism>